<evidence type="ECO:0000256" key="2">
    <source>
        <dbReference type="ARBA" id="ARBA00017562"/>
    </source>
</evidence>
<gene>
    <name evidence="10" type="ORF">F4553_006288</name>
</gene>
<dbReference type="PANTHER" id="PTHR45266:SF3">
    <property type="entry name" value="OXALOACETATE DECARBOXYLASE ALPHA CHAIN"/>
    <property type="match status" value="1"/>
</dbReference>
<dbReference type="EMBL" id="JACHMN010000003">
    <property type="protein sequence ID" value="MBB5872854.1"/>
    <property type="molecule type" value="Genomic_DNA"/>
</dbReference>
<keyword evidence="3 8" id="KW-0444">Lipid biosynthesis</keyword>
<dbReference type="InterPro" id="IPR001249">
    <property type="entry name" value="AcCoA_biotinCC"/>
</dbReference>
<keyword evidence="5 8" id="KW-0443">Lipid metabolism</keyword>
<dbReference type="InterPro" id="IPR050709">
    <property type="entry name" value="Biotin_Carboxyl_Carrier/Decarb"/>
</dbReference>
<comment type="function">
    <text evidence="8">This protein is a component of the acetyl coenzyme A carboxylase complex; first, biotin carboxylase catalyzes the carboxylation of the carrier protein and then the transcarboxylase transfers the carboxyl group to form malonyl-CoA.</text>
</comment>
<dbReference type="GO" id="GO:0006633">
    <property type="term" value="P:fatty acid biosynthetic process"/>
    <property type="evidence" value="ECO:0007669"/>
    <property type="project" value="UniProtKB-UniPathway"/>
</dbReference>
<comment type="pathway">
    <text evidence="1 8">Lipid metabolism; fatty acid biosynthesis.</text>
</comment>
<evidence type="ECO:0000313" key="10">
    <source>
        <dbReference type="EMBL" id="MBB5872854.1"/>
    </source>
</evidence>
<keyword evidence="7 8" id="KW-0092">Biotin</keyword>
<dbReference type="GO" id="GO:0009317">
    <property type="term" value="C:acetyl-CoA carboxylase complex"/>
    <property type="evidence" value="ECO:0007669"/>
    <property type="project" value="InterPro"/>
</dbReference>
<dbReference type="Proteomes" id="UP000587527">
    <property type="component" value="Unassembled WGS sequence"/>
</dbReference>
<feature type="domain" description="Lipoyl-binding" evidence="9">
    <location>
        <begin position="88"/>
        <end position="164"/>
    </location>
</feature>
<reference evidence="10 11" key="1">
    <citation type="submission" date="2020-08" db="EMBL/GenBank/DDBJ databases">
        <title>Sequencing the genomes of 1000 actinobacteria strains.</title>
        <authorList>
            <person name="Klenk H.-P."/>
        </authorList>
    </citation>
    <scope>NUCLEOTIDE SEQUENCE [LARGE SCALE GENOMIC DNA]</scope>
    <source>
        <strain evidence="10 11">DSM 45362</strain>
    </source>
</reference>
<dbReference type="Gene3D" id="2.40.50.100">
    <property type="match status" value="1"/>
</dbReference>
<evidence type="ECO:0000256" key="8">
    <source>
        <dbReference type="RuleBase" id="RU364072"/>
    </source>
</evidence>
<evidence type="ECO:0000256" key="1">
    <source>
        <dbReference type="ARBA" id="ARBA00005194"/>
    </source>
</evidence>
<dbReference type="UniPathway" id="UPA00094"/>
<evidence type="ECO:0000256" key="7">
    <source>
        <dbReference type="ARBA" id="ARBA00023267"/>
    </source>
</evidence>
<evidence type="ECO:0000313" key="11">
    <source>
        <dbReference type="Proteomes" id="UP000587527"/>
    </source>
</evidence>
<dbReference type="AlphaFoldDB" id="A0A841BXG6"/>
<comment type="caution">
    <text evidence="10">The sequence shown here is derived from an EMBL/GenBank/DDBJ whole genome shotgun (WGS) entry which is preliminary data.</text>
</comment>
<organism evidence="10 11">
    <name type="scientific">Allocatelliglobosispora scoriae</name>
    <dbReference type="NCBI Taxonomy" id="643052"/>
    <lineage>
        <taxon>Bacteria</taxon>
        <taxon>Bacillati</taxon>
        <taxon>Actinomycetota</taxon>
        <taxon>Actinomycetes</taxon>
        <taxon>Micromonosporales</taxon>
        <taxon>Micromonosporaceae</taxon>
        <taxon>Allocatelliglobosispora</taxon>
    </lineage>
</organism>
<dbReference type="PROSITE" id="PS50968">
    <property type="entry name" value="BIOTINYL_LIPOYL"/>
    <property type="match status" value="1"/>
</dbReference>
<keyword evidence="11" id="KW-1185">Reference proteome</keyword>
<keyword evidence="4 8" id="KW-0276">Fatty acid metabolism</keyword>
<dbReference type="GO" id="GO:0003989">
    <property type="term" value="F:acetyl-CoA carboxylase activity"/>
    <property type="evidence" value="ECO:0007669"/>
    <property type="project" value="InterPro"/>
</dbReference>
<dbReference type="PRINTS" id="PR01071">
    <property type="entry name" value="ACOABIOTINCC"/>
</dbReference>
<evidence type="ECO:0000256" key="4">
    <source>
        <dbReference type="ARBA" id="ARBA00022832"/>
    </source>
</evidence>
<evidence type="ECO:0000256" key="3">
    <source>
        <dbReference type="ARBA" id="ARBA00022516"/>
    </source>
</evidence>
<dbReference type="PANTHER" id="PTHR45266">
    <property type="entry name" value="OXALOACETATE DECARBOXYLASE ALPHA CHAIN"/>
    <property type="match status" value="1"/>
</dbReference>
<proteinExistence type="predicted"/>
<dbReference type="InterPro" id="IPR000089">
    <property type="entry name" value="Biotin_lipoyl"/>
</dbReference>
<keyword evidence="6 8" id="KW-0275">Fatty acid biosynthesis</keyword>
<sequence length="177" mass="18600">MTEVVEPVRVDPDTGTHQLARALSDARCSAQEFLAGLENQPRTLRIRASDVVVEFEWGQTPPDPDWTPTAAKESIPAVAEAPCPGGGVLDICSPTVGTFFRAPQPGAAPFVAEGDRVRRGQQVGIVEAMKLMIPVEAELDGQVVAVLVGDGSSVEFGERLFAVEPVANPTPTAAGQA</sequence>
<dbReference type="PROSITE" id="PS00188">
    <property type="entry name" value="BIOTIN"/>
    <property type="match status" value="1"/>
</dbReference>
<dbReference type="InterPro" id="IPR001882">
    <property type="entry name" value="Biotin_BS"/>
</dbReference>
<dbReference type="SUPFAM" id="SSF51230">
    <property type="entry name" value="Single hybrid motif"/>
    <property type="match status" value="1"/>
</dbReference>
<dbReference type="CDD" id="cd06850">
    <property type="entry name" value="biotinyl_domain"/>
    <property type="match status" value="1"/>
</dbReference>
<name>A0A841BXG6_9ACTN</name>
<dbReference type="Pfam" id="PF00364">
    <property type="entry name" value="Biotin_lipoyl"/>
    <property type="match status" value="1"/>
</dbReference>
<evidence type="ECO:0000259" key="9">
    <source>
        <dbReference type="PROSITE" id="PS50968"/>
    </source>
</evidence>
<dbReference type="InterPro" id="IPR011053">
    <property type="entry name" value="Single_hybrid_motif"/>
</dbReference>
<evidence type="ECO:0000256" key="5">
    <source>
        <dbReference type="ARBA" id="ARBA00023098"/>
    </source>
</evidence>
<dbReference type="RefSeq" id="WP_184843123.1">
    <property type="nucleotide sequence ID" value="NZ_JACHMN010000003.1"/>
</dbReference>
<evidence type="ECO:0000256" key="6">
    <source>
        <dbReference type="ARBA" id="ARBA00023160"/>
    </source>
</evidence>
<protein>
    <recommendedName>
        <fullName evidence="2 8">Biotin carboxyl carrier protein of acetyl-CoA carboxylase</fullName>
    </recommendedName>
</protein>
<accession>A0A841BXG6</accession>